<feature type="transmembrane region" description="Helical" evidence="1">
    <location>
        <begin position="32"/>
        <end position="49"/>
    </location>
</feature>
<keyword evidence="1" id="KW-1133">Transmembrane helix</keyword>
<gene>
    <name evidence="2" type="ORF">O3P16_04485</name>
</gene>
<name>A0ABT4UGS5_9BACT</name>
<keyword evidence="1" id="KW-0472">Membrane</keyword>
<evidence type="ECO:0000256" key="1">
    <source>
        <dbReference type="SAM" id="Phobius"/>
    </source>
</evidence>
<evidence type="ECO:0000313" key="3">
    <source>
        <dbReference type="Proteomes" id="UP001210231"/>
    </source>
</evidence>
<sequence length="74" mass="8981">MEIEKSWLIFALVNKVKVIKTMEHTKKSTGKYWLQFFFWLIIISLMLYFPSARPWFWLILPMLCTSFVKAMDIM</sequence>
<reference evidence="2 3" key="1">
    <citation type="submission" date="2022-12" db="EMBL/GenBank/DDBJ databases">
        <title>Chitinophagaceae gen. sp. nov., a new member of the family Chitinophagaceae, isolated from soil in a chemical factory.</title>
        <authorList>
            <person name="Ke Z."/>
        </authorList>
    </citation>
    <scope>NUCLEOTIDE SEQUENCE [LARGE SCALE GENOMIC DNA]</scope>
    <source>
        <strain evidence="2 3">LY-5</strain>
    </source>
</reference>
<organism evidence="2 3">
    <name type="scientific">Polluticaenibacter yanchengensis</name>
    <dbReference type="NCBI Taxonomy" id="3014562"/>
    <lineage>
        <taxon>Bacteria</taxon>
        <taxon>Pseudomonadati</taxon>
        <taxon>Bacteroidota</taxon>
        <taxon>Chitinophagia</taxon>
        <taxon>Chitinophagales</taxon>
        <taxon>Chitinophagaceae</taxon>
        <taxon>Polluticaenibacter</taxon>
    </lineage>
</organism>
<evidence type="ECO:0000313" key="2">
    <source>
        <dbReference type="EMBL" id="MDA3614051.1"/>
    </source>
</evidence>
<accession>A0ABT4UGS5</accession>
<keyword evidence="3" id="KW-1185">Reference proteome</keyword>
<proteinExistence type="predicted"/>
<dbReference type="Proteomes" id="UP001210231">
    <property type="component" value="Unassembled WGS sequence"/>
</dbReference>
<comment type="caution">
    <text evidence="2">The sequence shown here is derived from an EMBL/GenBank/DDBJ whole genome shotgun (WGS) entry which is preliminary data.</text>
</comment>
<protein>
    <submittedName>
        <fullName evidence="2">Uncharacterized protein</fullName>
    </submittedName>
</protein>
<keyword evidence="1" id="KW-0812">Transmembrane</keyword>
<dbReference type="EMBL" id="JAQGEF010000004">
    <property type="protein sequence ID" value="MDA3614051.1"/>
    <property type="molecule type" value="Genomic_DNA"/>
</dbReference>